<protein>
    <submittedName>
        <fullName evidence="1">Uncharacterized protein</fullName>
    </submittedName>
</protein>
<evidence type="ECO:0000313" key="2">
    <source>
        <dbReference type="Proteomes" id="UP001279553"/>
    </source>
</evidence>
<evidence type="ECO:0000313" key="1">
    <source>
        <dbReference type="EMBL" id="MDX5929740.1"/>
    </source>
</evidence>
<comment type="caution">
    <text evidence="1">The sequence shown here is derived from an EMBL/GenBank/DDBJ whole genome shotgun (WGS) entry which is preliminary data.</text>
</comment>
<proteinExistence type="predicted"/>
<reference evidence="1 2" key="1">
    <citation type="submission" date="2023-11" db="EMBL/GenBank/DDBJ databases">
        <title>MicrobeMod: A computational toolkit for identifying prokaryotic methylation and restriction-modification with nanopore sequencing.</title>
        <authorList>
            <person name="Crits-Christoph A."/>
            <person name="Kang S.C."/>
            <person name="Lee H."/>
            <person name="Ostrov N."/>
        </authorList>
    </citation>
    <scope>NUCLEOTIDE SEQUENCE [LARGE SCALE GENOMIC DNA]</scope>
    <source>
        <strain evidence="1 2">DSMZ 700</strain>
    </source>
</reference>
<organism evidence="1 2">
    <name type="scientific">Acidiphilium acidophilum</name>
    <name type="common">Thiobacillus acidophilus</name>
    <dbReference type="NCBI Taxonomy" id="76588"/>
    <lineage>
        <taxon>Bacteria</taxon>
        <taxon>Pseudomonadati</taxon>
        <taxon>Pseudomonadota</taxon>
        <taxon>Alphaproteobacteria</taxon>
        <taxon>Acetobacterales</taxon>
        <taxon>Acidocellaceae</taxon>
        <taxon>Acidiphilium</taxon>
    </lineage>
</organism>
<dbReference type="AlphaFoldDB" id="A0AAW9DL82"/>
<accession>A0AAW9DL82</accession>
<sequence length="64" mass="7025">MAASRSPIWLRQLDRDPTIVSKRARSMGLPFAARLRRAPRTPRAGRELVTRASILAMAGPTDGP</sequence>
<dbReference type="EMBL" id="JAWXYB010000018">
    <property type="protein sequence ID" value="MDX5929740.1"/>
    <property type="molecule type" value="Genomic_DNA"/>
</dbReference>
<gene>
    <name evidence="1" type="ORF">SIL87_03030</name>
</gene>
<name>A0AAW9DL82_ACIAO</name>
<dbReference type="Proteomes" id="UP001279553">
    <property type="component" value="Unassembled WGS sequence"/>
</dbReference>
<keyword evidence="2" id="KW-1185">Reference proteome</keyword>